<organism evidence="2 3">
    <name type="scientific">Clupea harengus</name>
    <name type="common">Atlantic herring</name>
    <dbReference type="NCBI Taxonomy" id="7950"/>
    <lineage>
        <taxon>Eukaryota</taxon>
        <taxon>Metazoa</taxon>
        <taxon>Chordata</taxon>
        <taxon>Craniata</taxon>
        <taxon>Vertebrata</taxon>
        <taxon>Euteleostomi</taxon>
        <taxon>Actinopterygii</taxon>
        <taxon>Neopterygii</taxon>
        <taxon>Teleostei</taxon>
        <taxon>Clupei</taxon>
        <taxon>Clupeiformes</taxon>
        <taxon>Clupeoidei</taxon>
        <taxon>Clupeidae</taxon>
        <taxon>Clupea</taxon>
    </lineage>
</organism>
<feature type="compositionally biased region" description="Basic residues" evidence="1">
    <location>
        <begin position="56"/>
        <end position="73"/>
    </location>
</feature>
<proteinExistence type="predicted"/>
<name>A0A8M1K684_CLUHA</name>
<evidence type="ECO:0000313" key="2">
    <source>
        <dbReference type="Proteomes" id="UP000515152"/>
    </source>
</evidence>
<protein>
    <submittedName>
        <fullName evidence="3 4">KAT8 regulatory NSL complex subunit 1-like</fullName>
    </submittedName>
</protein>
<dbReference type="RefSeq" id="XP_042559232.1">
    <property type="nucleotide sequence ID" value="XM_042703298.1"/>
</dbReference>
<dbReference type="KEGG" id="char:122128708"/>
<evidence type="ECO:0000313" key="3">
    <source>
        <dbReference type="RefSeq" id="XP_042559232.1"/>
    </source>
</evidence>
<evidence type="ECO:0000256" key="1">
    <source>
        <dbReference type="SAM" id="MobiDB-lite"/>
    </source>
</evidence>
<sequence>MAAMAPALTDAPAEAHRIRFKLAPPSSNLSPTASAENNSNATNILLCTSNGSGAVSKRRSVNGTDHHHRYHHNARRRPFCAATRSPCRSPRRWASCSLWWPPTCAPM</sequence>
<dbReference type="GeneID" id="122128708"/>
<feature type="region of interest" description="Disordered" evidence="1">
    <location>
        <begin position="52"/>
        <end position="73"/>
    </location>
</feature>
<keyword evidence="2" id="KW-1185">Reference proteome</keyword>
<evidence type="ECO:0000313" key="4">
    <source>
        <dbReference type="RefSeq" id="XP_042559233.1"/>
    </source>
</evidence>
<dbReference type="Proteomes" id="UP000515152">
    <property type="component" value="Chromosome 23"/>
</dbReference>
<accession>A0A8M1K684</accession>
<dbReference type="RefSeq" id="XP_042559233.1">
    <property type="nucleotide sequence ID" value="XM_042703299.1"/>
</dbReference>
<gene>
    <name evidence="3 4" type="primary">LOC122128708</name>
</gene>
<reference evidence="3 4" key="1">
    <citation type="submission" date="2025-04" db="UniProtKB">
        <authorList>
            <consortium name="RefSeq"/>
        </authorList>
    </citation>
    <scope>IDENTIFICATION</scope>
</reference>
<dbReference type="AlphaFoldDB" id="A0A8M1K684"/>